<sequence>MILIHLKSNPKYLLCEIEMIKHQSHQIKKIIQAKLTFLKPKVLVVCT</sequence>
<proteinExistence type="predicted"/>
<organism evidence="1">
    <name type="scientific">Arundo donax</name>
    <name type="common">Giant reed</name>
    <name type="synonym">Donax arundinaceus</name>
    <dbReference type="NCBI Taxonomy" id="35708"/>
    <lineage>
        <taxon>Eukaryota</taxon>
        <taxon>Viridiplantae</taxon>
        <taxon>Streptophyta</taxon>
        <taxon>Embryophyta</taxon>
        <taxon>Tracheophyta</taxon>
        <taxon>Spermatophyta</taxon>
        <taxon>Magnoliopsida</taxon>
        <taxon>Liliopsida</taxon>
        <taxon>Poales</taxon>
        <taxon>Poaceae</taxon>
        <taxon>PACMAD clade</taxon>
        <taxon>Arundinoideae</taxon>
        <taxon>Arundineae</taxon>
        <taxon>Arundo</taxon>
    </lineage>
</organism>
<accession>A0A0A9E3I7</accession>
<name>A0A0A9E3I7_ARUDO</name>
<protein>
    <submittedName>
        <fullName evidence="1">Uncharacterized protein</fullName>
    </submittedName>
</protein>
<reference evidence="1" key="1">
    <citation type="submission" date="2014-09" db="EMBL/GenBank/DDBJ databases">
        <authorList>
            <person name="Magalhaes I.L.F."/>
            <person name="Oliveira U."/>
            <person name="Santos F.R."/>
            <person name="Vidigal T.H.D.A."/>
            <person name="Brescovit A.D."/>
            <person name="Santos A.J."/>
        </authorList>
    </citation>
    <scope>NUCLEOTIDE SEQUENCE</scope>
    <source>
        <tissue evidence="1">Shoot tissue taken approximately 20 cm above the soil surface</tissue>
    </source>
</reference>
<reference evidence="1" key="2">
    <citation type="journal article" date="2015" name="Data Brief">
        <title>Shoot transcriptome of the giant reed, Arundo donax.</title>
        <authorList>
            <person name="Barrero R.A."/>
            <person name="Guerrero F.D."/>
            <person name="Moolhuijzen P."/>
            <person name="Goolsby J.A."/>
            <person name="Tidwell J."/>
            <person name="Bellgard S.E."/>
            <person name="Bellgard M.I."/>
        </authorList>
    </citation>
    <scope>NUCLEOTIDE SEQUENCE</scope>
    <source>
        <tissue evidence="1">Shoot tissue taken approximately 20 cm above the soil surface</tissue>
    </source>
</reference>
<dbReference type="AlphaFoldDB" id="A0A0A9E3I7"/>
<dbReference type="EMBL" id="GBRH01204317">
    <property type="protein sequence ID" value="JAD93578.1"/>
    <property type="molecule type" value="Transcribed_RNA"/>
</dbReference>
<evidence type="ECO:0000313" key="1">
    <source>
        <dbReference type="EMBL" id="JAD93578.1"/>
    </source>
</evidence>